<dbReference type="GO" id="GO:0006281">
    <property type="term" value="P:DNA repair"/>
    <property type="evidence" value="ECO:0007669"/>
    <property type="project" value="UniProtKB-UniRule"/>
</dbReference>
<evidence type="ECO:0000313" key="15">
    <source>
        <dbReference type="EMBL" id="QPJ60379.1"/>
    </source>
</evidence>
<accession>A0A7T0FYM1</accession>
<comment type="catalytic activity">
    <reaction evidence="12 13">
        <text>Endonucleolytic cleavage at a junction such as a reciprocal single-stranded crossover between two homologous DNA duplexes (Holliday junction).</text>
        <dbReference type="EC" id="3.1.21.10"/>
    </reaction>
</comment>
<keyword evidence="9 13" id="KW-0238">DNA-binding</keyword>
<dbReference type="FunFam" id="3.30.420.10:FF:000002">
    <property type="entry name" value="Crossover junction endodeoxyribonuclease RuvC"/>
    <property type="match status" value="1"/>
</dbReference>
<keyword evidence="5 13" id="KW-0255">Endonuclease</keyword>
<dbReference type="Pfam" id="PF02075">
    <property type="entry name" value="RuvC"/>
    <property type="match status" value="1"/>
</dbReference>
<dbReference type="InterPro" id="IPR012337">
    <property type="entry name" value="RNaseH-like_sf"/>
</dbReference>
<dbReference type="PRINTS" id="PR00696">
    <property type="entry name" value="RSOLVASERUVC"/>
</dbReference>
<dbReference type="KEGG" id="nli:G3M70_00115"/>
<evidence type="ECO:0000256" key="12">
    <source>
        <dbReference type="ARBA" id="ARBA00029354"/>
    </source>
</evidence>
<dbReference type="InterPro" id="IPR036397">
    <property type="entry name" value="RNaseH_sf"/>
</dbReference>
<evidence type="ECO:0000256" key="5">
    <source>
        <dbReference type="ARBA" id="ARBA00022759"/>
    </source>
</evidence>
<feature type="binding site" evidence="13">
    <location>
        <position position="13"/>
    </location>
    <ligand>
        <name>Mg(2+)</name>
        <dbReference type="ChEBI" id="CHEBI:18420"/>
        <label>1</label>
    </ligand>
</feature>
<dbReference type="EMBL" id="CP048685">
    <property type="protein sequence ID" value="QPJ60379.1"/>
    <property type="molecule type" value="Genomic_DNA"/>
</dbReference>
<evidence type="ECO:0000256" key="7">
    <source>
        <dbReference type="ARBA" id="ARBA00022801"/>
    </source>
</evidence>
<name>A0A7T0FYM1_9BACT</name>
<dbReference type="EC" id="3.1.21.10" evidence="13 14"/>
<organism evidence="15 16">
    <name type="scientific">Candidatus Nitronauta litoralis</name>
    <dbReference type="NCBI Taxonomy" id="2705533"/>
    <lineage>
        <taxon>Bacteria</taxon>
        <taxon>Pseudomonadati</taxon>
        <taxon>Nitrospinota/Tectimicrobiota group</taxon>
        <taxon>Nitrospinota</taxon>
        <taxon>Nitrospinia</taxon>
        <taxon>Nitrospinales</taxon>
        <taxon>Nitrospinaceae</taxon>
        <taxon>Candidatus Nitronauta</taxon>
    </lineage>
</organism>
<dbReference type="GO" id="GO:0006310">
    <property type="term" value="P:DNA recombination"/>
    <property type="evidence" value="ECO:0007669"/>
    <property type="project" value="UniProtKB-UniRule"/>
</dbReference>
<comment type="similarity">
    <text evidence="1 13">Belongs to the RuvC family.</text>
</comment>
<keyword evidence="7 13" id="KW-0378">Hydrolase</keyword>
<dbReference type="GO" id="GO:0048476">
    <property type="term" value="C:Holliday junction resolvase complex"/>
    <property type="evidence" value="ECO:0007669"/>
    <property type="project" value="UniProtKB-UniRule"/>
</dbReference>
<dbReference type="GO" id="GO:0003677">
    <property type="term" value="F:DNA binding"/>
    <property type="evidence" value="ECO:0007669"/>
    <property type="project" value="UniProtKB-KW"/>
</dbReference>
<dbReference type="PANTHER" id="PTHR30194:SF3">
    <property type="entry name" value="CROSSOVER JUNCTION ENDODEOXYRIBONUCLEASE RUVC"/>
    <property type="match status" value="1"/>
</dbReference>
<feature type="active site" evidence="13">
    <location>
        <position position="73"/>
    </location>
</feature>
<sequence>MSDSSPDRILGVDPGSLATGIGIVEAKGSKLKLIHTDTIKTNSKQPFADRLKTIHEGVQAVIEQFDPTALSLEDIFFATNAKSTIKLGQTRGVILLAGAQSNVAIHEYTPLEVKQSIVGYGRADKKQVQAMVMQLLGLKSKPGSLDASDALAVAICHLNNFSTKKKLQQAGA</sequence>
<dbReference type="PANTHER" id="PTHR30194">
    <property type="entry name" value="CROSSOVER JUNCTION ENDODEOXYRIBONUCLEASE RUVC"/>
    <property type="match status" value="1"/>
</dbReference>
<protein>
    <recommendedName>
        <fullName evidence="13 14">Crossover junction endodeoxyribonuclease RuvC</fullName>
        <ecNumber evidence="13 14">3.1.21.10</ecNumber>
    </recommendedName>
    <alternativeName>
        <fullName evidence="13">Holliday junction nuclease RuvC</fullName>
    </alternativeName>
    <alternativeName>
        <fullName evidence="13">Holliday junction resolvase RuvC</fullName>
    </alternativeName>
</protein>
<keyword evidence="2 13" id="KW-0963">Cytoplasm</keyword>
<comment type="cofactor">
    <cofactor evidence="13">
        <name>Mg(2+)</name>
        <dbReference type="ChEBI" id="CHEBI:18420"/>
    </cofactor>
    <text evidence="13">Binds 2 Mg(2+) ion per subunit.</text>
</comment>
<evidence type="ECO:0000256" key="13">
    <source>
        <dbReference type="HAMAP-Rule" id="MF_00034"/>
    </source>
</evidence>
<evidence type="ECO:0000256" key="6">
    <source>
        <dbReference type="ARBA" id="ARBA00022763"/>
    </source>
</evidence>
<evidence type="ECO:0000256" key="4">
    <source>
        <dbReference type="ARBA" id="ARBA00022723"/>
    </source>
</evidence>
<reference evidence="15 16" key="1">
    <citation type="submission" date="2020-02" db="EMBL/GenBank/DDBJ databases">
        <title>Genomic and physiological characterization of two novel Nitrospinaceae genera.</title>
        <authorList>
            <person name="Mueller A.J."/>
            <person name="Jung M.-Y."/>
            <person name="Strachan C.R."/>
            <person name="Herbold C.W."/>
            <person name="Kirkegaard R.H."/>
            <person name="Daims H."/>
        </authorList>
    </citation>
    <scope>NUCLEOTIDE SEQUENCE [LARGE SCALE GENOMIC DNA]</scope>
    <source>
        <strain evidence="15">EB</strain>
    </source>
</reference>
<evidence type="ECO:0000256" key="11">
    <source>
        <dbReference type="ARBA" id="ARBA00023204"/>
    </source>
</evidence>
<keyword evidence="8 13" id="KW-0460">Magnesium</keyword>
<feature type="binding site" evidence="13">
    <location>
        <position position="146"/>
    </location>
    <ligand>
        <name>Mg(2+)</name>
        <dbReference type="ChEBI" id="CHEBI:18420"/>
        <label>1</label>
    </ligand>
</feature>
<comment type="subunit">
    <text evidence="13">Homodimer which binds Holliday junction (HJ) DNA. The HJ becomes 2-fold symmetrical on binding to RuvC with unstacked arms; it has a different conformation from HJ DNA in complex with RuvA. In the full resolvosome a probable DNA-RuvA(4)-RuvB(12)-RuvC(2) complex forms which resolves the HJ.</text>
</comment>
<keyword evidence="4 13" id="KW-0479">Metal-binding</keyword>
<evidence type="ECO:0000256" key="2">
    <source>
        <dbReference type="ARBA" id="ARBA00022490"/>
    </source>
</evidence>
<dbReference type="InterPro" id="IPR020563">
    <property type="entry name" value="X-over_junc_endoDNase_Mg_BS"/>
</dbReference>
<evidence type="ECO:0000256" key="9">
    <source>
        <dbReference type="ARBA" id="ARBA00023125"/>
    </source>
</evidence>
<evidence type="ECO:0000256" key="8">
    <source>
        <dbReference type="ARBA" id="ARBA00022842"/>
    </source>
</evidence>
<comment type="subcellular location">
    <subcellularLocation>
        <location evidence="13">Cytoplasm</location>
    </subcellularLocation>
</comment>
<dbReference type="NCBIfam" id="NF000711">
    <property type="entry name" value="PRK00039.2-1"/>
    <property type="match status" value="1"/>
</dbReference>
<dbReference type="GO" id="GO:0000287">
    <property type="term" value="F:magnesium ion binding"/>
    <property type="evidence" value="ECO:0007669"/>
    <property type="project" value="UniProtKB-UniRule"/>
</dbReference>
<dbReference type="SUPFAM" id="SSF53098">
    <property type="entry name" value="Ribonuclease H-like"/>
    <property type="match status" value="1"/>
</dbReference>
<dbReference type="PROSITE" id="PS01321">
    <property type="entry name" value="RUVC"/>
    <property type="match status" value="1"/>
</dbReference>
<proteinExistence type="inferred from homology"/>
<dbReference type="Proteomes" id="UP000594688">
    <property type="component" value="Chromosome"/>
</dbReference>
<dbReference type="InterPro" id="IPR002176">
    <property type="entry name" value="X-over_junc_endoDNase_RuvC"/>
</dbReference>
<gene>
    <name evidence="13 15" type="primary">ruvC</name>
    <name evidence="15" type="ORF">G3M70_00115</name>
</gene>
<comment type="function">
    <text evidence="13">The RuvA-RuvB-RuvC complex processes Holliday junction (HJ) DNA during genetic recombination and DNA repair. Endonuclease that resolves HJ intermediates. Cleaves cruciform DNA by making single-stranded nicks across the HJ at symmetrical positions within the homologous arms, yielding a 5'-phosphate and a 3'-hydroxyl group; requires a central core of homology in the junction. The consensus cleavage sequence is 5'-(A/T)TT(C/G)-3'. Cleavage occurs on the 3'-side of the TT dinucleotide at the point of strand exchange. HJ branch migration catalyzed by RuvA-RuvB allows RuvC to scan DNA until it finds its consensus sequence, where it cleaves and resolves the cruciform DNA.</text>
</comment>
<evidence type="ECO:0000313" key="16">
    <source>
        <dbReference type="Proteomes" id="UP000594688"/>
    </source>
</evidence>
<feature type="binding site" evidence="13">
    <location>
        <position position="73"/>
    </location>
    <ligand>
        <name>Mg(2+)</name>
        <dbReference type="ChEBI" id="CHEBI:18420"/>
        <label>2</label>
    </ligand>
</feature>
<evidence type="ECO:0000256" key="1">
    <source>
        <dbReference type="ARBA" id="ARBA00009518"/>
    </source>
</evidence>
<dbReference type="GO" id="GO:0005737">
    <property type="term" value="C:cytoplasm"/>
    <property type="evidence" value="ECO:0007669"/>
    <property type="project" value="UniProtKB-SubCell"/>
</dbReference>
<dbReference type="CDD" id="cd16962">
    <property type="entry name" value="RuvC"/>
    <property type="match status" value="1"/>
</dbReference>
<feature type="active site" evidence="13">
    <location>
        <position position="13"/>
    </location>
</feature>
<dbReference type="GO" id="GO:0008821">
    <property type="term" value="F:crossover junction DNA endonuclease activity"/>
    <property type="evidence" value="ECO:0007669"/>
    <property type="project" value="UniProtKB-UniRule"/>
</dbReference>
<dbReference type="HAMAP" id="MF_00034">
    <property type="entry name" value="RuvC"/>
    <property type="match status" value="1"/>
</dbReference>
<dbReference type="NCBIfam" id="TIGR00228">
    <property type="entry name" value="ruvC"/>
    <property type="match status" value="1"/>
</dbReference>
<evidence type="ECO:0000256" key="3">
    <source>
        <dbReference type="ARBA" id="ARBA00022722"/>
    </source>
</evidence>
<keyword evidence="6 13" id="KW-0227">DNA damage</keyword>
<keyword evidence="11 13" id="KW-0234">DNA repair</keyword>
<dbReference type="AlphaFoldDB" id="A0A7T0FYM1"/>
<evidence type="ECO:0000256" key="14">
    <source>
        <dbReference type="NCBIfam" id="TIGR00228"/>
    </source>
</evidence>
<dbReference type="Gene3D" id="3.30.420.10">
    <property type="entry name" value="Ribonuclease H-like superfamily/Ribonuclease H"/>
    <property type="match status" value="1"/>
</dbReference>
<keyword evidence="3 13" id="KW-0540">Nuclease</keyword>
<evidence type="ECO:0000256" key="10">
    <source>
        <dbReference type="ARBA" id="ARBA00023172"/>
    </source>
</evidence>
<keyword evidence="10 13" id="KW-0233">DNA recombination</keyword>
<feature type="active site" evidence="13">
    <location>
        <position position="146"/>
    </location>
</feature>